<evidence type="ECO:0000313" key="3">
    <source>
        <dbReference type="EMBL" id="KAA1182778.1"/>
    </source>
</evidence>
<feature type="compositionally biased region" description="Polar residues" evidence="1">
    <location>
        <begin position="201"/>
        <end position="228"/>
    </location>
</feature>
<evidence type="ECO:0000313" key="4">
    <source>
        <dbReference type="Proteomes" id="UP000323608"/>
    </source>
</evidence>
<reference evidence="3 4" key="1">
    <citation type="submission" date="2019-07" db="EMBL/GenBank/DDBJ databases">
        <title>The Draft Genome Sequence of Rhizobium tropici SARCC-755 Associated with Superior Nodulation on Pigeonpea (Cajanus cajan (L.) Millsp.).</title>
        <authorList>
            <person name="Bopape F.L."/>
            <person name="Hassen A.I."/>
            <person name="Swanevelder Z.H."/>
            <person name="Gwata E.T."/>
        </authorList>
    </citation>
    <scope>NUCLEOTIDE SEQUENCE [LARGE SCALE GENOMIC DNA]</scope>
    <source>
        <strain evidence="3 4">SARCC-755</strain>
    </source>
</reference>
<dbReference type="RefSeq" id="WP_149634829.1">
    <property type="nucleotide sequence ID" value="NZ_VNIP01000006.1"/>
</dbReference>
<gene>
    <name evidence="3" type="ORF">FP026_11985</name>
</gene>
<dbReference type="InterPro" id="IPR009273">
    <property type="entry name" value="DUF930"/>
</dbReference>
<keyword evidence="2" id="KW-0472">Membrane</keyword>
<evidence type="ECO:0000256" key="1">
    <source>
        <dbReference type="SAM" id="MobiDB-lite"/>
    </source>
</evidence>
<dbReference type="Pfam" id="PF06059">
    <property type="entry name" value="DUF930"/>
    <property type="match status" value="1"/>
</dbReference>
<proteinExistence type="predicted"/>
<feature type="transmembrane region" description="Helical" evidence="2">
    <location>
        <begin position="12"/>
        <end position="35"/>
    </location>
</feature>
<dbReference type="EMBL" id="VNIP01000006">
    <property type="protein sequence ID" value="KAA1182778.1"/>
    <property type="molecule type" value="Genomic_DNA"/>
</dbReference>
<keyword evidence="2" id="KW-1133">Transmembrane helix</keyword>
<dbReference type="OrthoDB" id="9804158at2"/>
<feature type="compositionally biased region" description="Basic and acidic residues" evidence="1">
    <location>
        <begin position="113"/>
        <end position="157"/>
    </location>
</feature>
<accession>A0A5B0W8D4</accession>
<feature type="compositionally biased region" description="Polar residues" evidence="1">
    <location>
        <begin position="241"/>
        <end position="268"/>
    </location>
</feature>
<sequence>MEKAAEKRDREIRPGFVLSILLHVLFVAIFLLPLLPAPPEAKPEQSVNVELVPQQEEKQELATKANEKPDQPPKPMPKPDEKPAEQAAETQQEPQQPQGKKADEQPPKQSDPQGKEAAEKPPAKLDEAKADKPVEQVEKPAPKPDDPGADKPVDKAEQQASATETPPEAKEKPLEPRPSDPDPKQKGANSEDEDLNKEDSSSASKVENATLSPKINDSQPLKESQTSAAAGDKDSPVAAQATENPTTSESEIPQSTTADSNSQLQNSEPSERGEPNESGMGSLNSDQPSQSASISTPQVLATDSSSDTKVDPSDELQSRKDAANVTVPGVMASGQPKTGEAKNSPGNSPTEGGTGLVIEPTLEQRGQTSPSKPTEGEQKASAAASPKAGFAASAGQFVQAKRLYSADELSRLPKGFLAQWKQLSAQMRISQLCNSEGAAQLNAAGLHILRFGLPHSSESRSASRSIETDKAVYRTSDGYHYVGVKCNVDSGAMKVVSFAYRLGAPIPQDQWKNLNLPTN</sequence>
<feature type="region of interest" description="Disordered" evidence="1">
    <location>
        <begin position="38"/>
        <end position="387"/>
    </location>
</feature>
<keyword evidence="2" id="KW-0812">Transmembrane</keyword>
<name>A0A5B0W8D4_RHITR</name>
<feature type="compositionally biased region" description="Basic and acidic residues" evidence="1">
    <location>
        <begin position="167"/>
        <end position="185"/>
    </location>
</feature>
<feature type="compositionally biased region" description="Polar residues" evidence="1">
    <location>
        <begin position="279"/>
        <end position="305"/>
    </location>
</feature>
<evidence type="ECO:0000256" key="2">
    <source>
        <dbReference type="SAM" id="Phobius"/>
    </source>
</evidence>
<feature type="compositionally biased region" description="Low complexity" evidence="1">
    <location>
        <begin position="85"/>
        <end position="98"/>
    </location>
</feature>
<organism evidence="3 4">
    <name type="scientific">Rhizobium tropici</name>
    <dbReference type="NCBI Taxonomy" id="398"/>
    <lineage>
        <taxon>Bacteria</taxon>
        <taxon>Pseudomonadati</taxon>
        <taxon>Pseudomonadota</taxon>
        <taxon>Alphaproteobacteria</taxon>
        <taxon>Hyphomicrobiales</taxon>
        <taxon>Rhizobiaceae</taxon>
        <taxon>Rhizobium/Agrobacterium group</taxon>
        <taxon>Rhizobium</taxon>
    </lineage>
</organism>
<dbReference type="Proteomes" id="UP000323608">
    <property type="component" value="Unassembled WGS sequence"/>
</dbReference>
<comment type="caution">
    <text evidence="3">The sequence shown here is derived from an EMBL/GenBank/DDBJ whole genome shotgun (WGS) entry which is preliminary data.</text>
</comment>
<dbReference type="AlphaFoldDB" id="A0A5B0W8D4"/>
<feature type="compositionally biased region" description="Basic and acidic residues" evidence="1">
    <location>
        <begin position="306"/>
        <end position="322"/>
    </location>
</feature>
<feature type="compositionally biased region" description="Basic and acidic residues" evidence="1">
    <location>
        <begin position="55"/>
        <end position="84"/>
    </location>
</feature>
<protein>
    <submittedName>
        <fullName evidence="3">DUF930 domain-containing protein</fullName>
    </submittedName>
</protein>